<evidence type="ECO:0000313" key="4">
    <source>
        <dbReference type="Proteomes" id="UP000294933"/>
    </source>
</evidence>
<proteinExistence type="predicted"/>
<evidence type="ECO:0000313" key="3">
    <source>
        <dbReference type="EMBL" id="TDL20673.1"/>
    </source>
</evidence>
<dbReference type="EMBL" id="ML170186">
    <property type="protein sequence ID" value="TDL20673.1"/>
    <property type="molecule type" value="Genomic_DNA"/>
</dbReference>
<dbReference type="Proteomes" id="UP000294933">
    <property type="component" value="Unassembled WGS sequence"/>
</dbReference>
<keyword evidence="4" id="KW-1185">Reference proteome</keyword>
<sequence>MKFTLVTLLAVFAATVSASPAVSKRGCDVLGCIGALAPAVASCAEALVLEGEDIFADIECFVDATDDILDPPSACNGCF</sequence>
<dbReference type="VEuPathDB" id="FungiDB:BD410DRAFT_790635"/>
<feature type="chain" id="PRO_5021487185" description="Fungal calcium binding protein domain-containing protein" evidence="1">
    <location>
        <begin position="19"/>
        <end position="79"/>
    </location>
</feature>
<evidence type="ECO:0000259" key="2">
    <source>
        <dbReference type="Pfam" id="PF12192"/>
    </source>
</evidence>
<accession>A0A4Y7PZ49</accession>
<reference evidence="3 4" key="1">
    <citation type="submission" date="2018-06" db="EMBL/GenBank/DDBJ databases">
        <title>A transcriptomic atlas of mushroom development highlights an independent origin of complex multicellularity.</title>
        <authorList>
            <consortium name="DOE Joint Genome Institute"/>
            <person name="Krizsan K."/>
            <person name="Almasi E."/>
            <person name="Merenyi Z."/>
            <person name="Sahu N."/>
            <person name="Viragh M."/>
            <person name="Koszo T."/>
            <person name="Mondo S."/>
            <person name="Kiss B."/>
            <person name="Balint B."/>
            <person name="Kues U."/>
            <person name="Barry K."/>
            <person name="Hegedus J.C."/>
            <person name="Henrissat B."/>
            <person name="Johnson J."/>
            <person name="Lipzen A."/>
            <person name="Ohm R."/>
            <person name="Nagy I."/>
            <person name="Pangilinan J."/>
            <person name="Yan J."/>
            <person name="Xiong Y."/>
            <person name="Grigoriev I.V."/>
            <person name="Hibbett D.S."/>
            <person name="Nagy L.G."/>
        </authorList>
    </citation>
    <scope>NUCLEOTIDE SEQUENCE [LARGE SCALE GENOMIC DNA]</scope>
    <source>
        <strain evidence="3 4">SZMC22713</strain>
    </source>
</reference>
<dbReference type="InterPro" id="IPR022013">
    <property type="entry name" value="CBP"/>
</dbReference>
<dbReference type="OrthoDB" id="3036244at2759"/>
<name>A0A4Y7PZ49_9AGAM</name>
<gene>
    <name evidence="3" type="ORF">BD410DRAFT_790635</name>
</gene>
<feature type="signal peptide" evidence="1">
    <location>
        <begin position="1"/>
        <end position="18"/>
    </location>
</feature>
<dbReference type="Pfam" id="PF12192">
    <property type="entry name" value="CBP"/>
    <property type="match status" value="1"/>
</dbReference>
<keyword evidence="1" id="KW-0732">Signal</keyword>
<feature type="domain" description="Fungal calcium binding protein" evidence="2">
    <location>
        <begin position="21"/>
        <end position="78"/>
    </location>
</feature>
<dbReference type="Gene3D" id="1.10.1740.120">
    <property type="match status" value="1"/>
</dbReference>
<evidence type="ECO:0000256" key="1">
    <source>
        <dbReference type="SAM" id="SignalP"/>
    </source>
</evidence>
<protein>
    <recommendedName>
        <fullName evidence="2">Fungal calcium binding protein domain-containing protein</fullName>
    </recommendedName>
</protein>
<organism evidence="3 4">
    <name type="scientific">Rickenella mellea</name>
    <dbReference type="NCBI Taxonomy" id="50990"/>
    <lineage>
        <taxon>Eukaryota</taxon>
        <taxon>Fungi</taxon>
        <taxon>Dikarya</taxon>
        <taxon>Basidiomycota</taxon>
        <taxon>Agaricomycotina</taxon>
        <taxon>Agaricomycetes</taxon>
        <taxon>Hymenochaetales</taxon>
        <taxon>Rickenellaceae</taxon>
        <taxon>Rickenella</taxon>
    </lineage>
</organism>
<dbReference type="AlphaFoldDB" id="A0A4Y7PZ49"/>